<dbReference type="AlphaFoldDB" id="A0A8K0AJX1"/>
<evidence type="ECO:0000313" key="1">
    <source>
        <dbReference type="EMBL" id="KAF0852491.1"/>
    </source>
</evidence>
<reference evidence="1" key="1">
    <citation type="submission" date="2019-09" db="EMBL/GenBank/DDBJ databases">
        <title>The Mitochondrial Proteome of the Jakobid, Andalucia godoyi, a Protist With the Most Gene-Rich and Bacteria-Like Mitochondrial Genome.</title>
        <authorList>
            <person name="Gray M.W."/>
            <person name="Burger G."/>
            <person name="Derelle R."/>
            <person name="Klimes V."/>
            <person name="Leger M."/>
            <person name="Sarrasin M."/>
            <person name="Vlcek C."/>
            <person name="Roger A.J."/>
            <person name="Elias M."/>
            <person name="Lang B.F."/>
        </authorList>
    </citation>
    <scope>NUCLEOTIDE SEQUENCE</scope>
    <source>
        <strain evidence="1">And28</strain>
    </source>
</reference>
<evidence type="ECO:0000313" key="2">
    <source>
        <dbReference type="Proteomes" id="UP000799049"/>
    </source>
</evidence>
<organism evidence="1 2">
    <name type="scientific">Andalucia godoyi</name>
    <name type="common">Flagellate</name>
    <dbReference type="NCBI Taxonomy" id="505711"/>
    <lineage>
        <taxon>Eukaryota</taxon>
        <taxon>Discoba</taxon>
        <taxon>Jakobida</taxon>
        <taxon>Andalucina</taxon>
        <taxon>Andaluciidae</taxon>
        <taxon>Andalucia</taxon>
    </lineage>
</organism>
<gene>
    <name evidence="1" type="ORF">ANDGO_06492</name>
</gene>
<accession>A0A8K0AJX1</accession>
<protein>
    <submittedName>
        <fullName evidence="1">Mitochondrial Complex1_LYR_2 family protein</fullName>
    </submittedName>
</protein>
<comment type="caution">
    <text evidence="1">The sequence shown here is derived from an EMBL/GenBank/DDBJ whole genome shotgun (WGS) entry which is preliminary data.</text>
</comment>
<name>A0A8K0AJX1_ANDGO</name>
<keyword evidence="2" id="KW-1185">Reference proteome</keyword>
<dbReference type="Proteomes" id="UP000799049">
    <property type="component" value="Unassembled WGS sequence"/>
</dbReference>
<dbReference type="Pfam" id="PF13233">
    <property type="entry name" value="Complex1_LYR_2"/>
    <property type="match status" value="1"/>
</dbReference>
<proteinExistence type="predicted"/>
<dbReference type="EMBL" id="VRVR01000033">
    <property type="protein sequence ID" value="KAF0852491.1"/>
    <property type="molecule type" value="Genomic_DNA"/>
</dbReference>
<sequence>MAMLKRGVQSHRGSVLALYKRCLRLAPDYVRAPGVQSLLQQEFLKEESHLSAVSAKGMKSQLTNHELMTELVRNYVAETFRANARMQSGKEAARMLREAKAEVSAIETQVIQRGWPLPGQGS</sequence>